<evidence type="ECO:0000313" key="3">
    <source>
        <dbReference type="Proteomes" id="UP001501343"/>
    </source>
</evidence>
<organism evidence="2 3">
    <name type="scientific">Microbacterium aoyamense</name>
    <dbReference type="NCBI Taxonomy" id="344166"/>
    <lineage>
        <taxon>Bacteria</taxon>
        <taxon>Bacillati</taxon>
        <taxon>Actinomycetota</taxon>
        <taxon>Actinomycetes</taxon>
        <taxon>Micrococcales</taxon>
        <taxon>Microbacteriaceae</taxon>
        <taxon>Microbacterium</taxon>
    </lineage>
</organism>
<keyword evidence="3" id="KW-1185">Reference proteome</keyword>
<reference evidence="3" key="1">
    <citation type="journal article" date="2019" name="Int. J. Syst. Evol. Microbiol.">
        <title>The Global Catalogue of Microorganisms (GCM) 10K type strain sequencing project: providing services to taxonomists for standard genome sequencing and annotation.</title>
        <authorList>
            <consortium name="The Broad Institute Genomics Platform"/>
            <consortium name="The Broad Institute Genome Sequencing Center for Infectious Disease"/>
            <person name="Wu L."/>
            <person name="Ma J."/>
        </authorList>
    </citation>
    <scope>NUCLEOTIDE SEQUENCE [LARGE SCALE GENOMIC DNA]</scope>
    <source>
        <strain evidence="3">JCM 14900</strain>
    </source>
</reference>
<dbReference type="EMBL" id="BAAAOF010000003">
    <property type="protein sequence ID" value="GAA1926772.1"/>
    <property type="molecule type" value="Genomic_DNA"/>
</dbReference>
<accession>A0ABP5AZD2</accession>
<comment type="caution">
    <text evidence="2">The sequence shown here is derived from an EMBL/GenBank/DDBJ whole genome shotgun (WGS) entry which is preliminary data.</text>
</comment>
<dbReference type="Proteomes" id="UP001501343">
    <property type="component" value="Unassembled WGS sequence"/>
</dbReference>
<name>A0ABP5AZD2_9MICO</name>
<evidence type="ECO:0000313" key="2">
    <source>
        <dbReference type="EMBL" id="GAA1926772.1"/>
    </source>
</evidence>
<proteinExistence type="predicted"/>
<protein>
    <submittedName>
        <fullName evidence="2">Uncharacterized protein</fullName>
    </submittedName>
</protein>
<sequence>MGAVSGSVVGVALGSTEGVGVGIGVGVVDAAAGVETPAITTPMTRAAPSADRTQPEREEETRDLCTM</sequence>
<feature type="compositionally biased region" description="Basic and acidic residues" evidence="1">
    <location>
        <begin position="53"/>
        <end position="67"/>
    </location>
</feature>
<evidence type="ECO:0000256" key="1">
    <source>
        <dbReference type="SAM" id="MobiDB-lite"/>
    </source>
</evidence>
<gene>
    <name evidence="2" type="ORF">GCM10009775_18690</name>
</gene>
<feature type="region of interest" description="Disordered" evidence="1">
    <location>
        <begin position="42"/>
        <end position="67"/>
    </location>
</feature>